<dbReference type="AlphaFoldDB" id="A0A2P2P2Y9"/>
<reference evidence="2" key="1">
    <citation type="submission" date="2018-02" db="EMBL/GenBank/DDBJ databases">
        <title>Rhizophora mucronata_Transcriptome.</title>
        <authorList>
            <person name="Meera S.P."/>
            <person name="Sreeshan A."/>
            <person name="Augustine A."/>
        </authorList>
    </citation>
    <scope>NUCLEOTIDE SEQUENCE</scope>
    <source>
        <tissue evidence="2">Leaf</tissue>
    </source>
</reference>
<proteinExistence type="predicted"/>
<feature type="compositionally biased region" description="Basic residues" evidence="1">
    <location>
        <begin position="21"/>
        <end position="31"/>
    </location>
</feature>
<protein>
    <submittedName>
        <fullName evidence="2">Uncharacterized protein</fullName>
    </submittedName>
</protein>
<name>A0A2P2P2Y9_RHIMU</name>
<evidence type="ECO:0000313" key="2">
    <source>
        <dbReference type="EMBL" id="MBX49092.1"/>
    </source>
</evidence>
<dbReference type="EMBL" id="GGEC01068608">
    <property type="protein sequence ID" value="MBX49092.1"/>
    <property type="molecule type" value="Transcribed_RNA"/>
</dbReference>
<accession>A0A2P2P2Y9</accession>
<sequence length="31" mass="3631">MAISSRRRELSFQTSSPHFQLHQHRKPASPL</sequence>
<organism evidence="2">
    <name type="scientific">Rhizophora mucronata</name>
    <name type="common">Asiatic mangrove</name>
    <dbReference type="NCBI Taxonomy" id="61149"/>
    <lineage>
        <taxon>Eukaryota</taxon>
        <taxon>Viridiplantae</taxon>
        <taxon>Streptophyta</taxon>
        <taxon>Embryophyta</taxon>
        <taxon>Tracheophyta</taxon>
        <taxon>Spermatophyta</taxon>
        <taxon>Magnoliopsida</taxon>
        <taxon>eudicotyledons</taxon>
        <taxon>Gunneridae</taxon>
        <taxon>Pentapetalae</taxon>
        <taxon>rosids</taxon>
        <taxon>fabids</taxon>
        <taxon>Malpighiales</taxon>
        <taxon>Rhizophoraceae</taxon>
        <taxon>Rhizophora</taxon>
    </lineage>
</organism>
<feature type="compositionally biased region" description="Basic and acidic residues" evidence="1">
    <location>
        <begin position="1"/>
        <end position="10"/>
    </location>
</feature>
<evidence type="ECO:0000256" key="1">
    <source>
        <dbReference type="SAM" id="MobiDB-lite"/>
    </source>
</evidence>
<feature type="region of interest" description="Disordered" evidence="1">
    <location>
        <begin position="1"/>
        <end position="31"/>
    </location>
</feature>